<gene>
    <name evidence="8" type="ORF">TrLO_g10600</name>
</gene>
<feature type="transmembrane region" description="Helical" evidence="6">
    <location>
        <begin position="263"/>
        <end position="284"/>
    </location>
</feature>
<keyword evidence="5 6" id="KW-0472">Membrane</keyword>
<feature type="domain" description="Major facilitator superfamily (MFS) profile" evidence="7">
    <location>
        <begin position="26"/>
        <end position="441"/>
    </location>
</feature>
<accession>A0A9W7AKR1</accession>
<feature type="transmembrane region" description="Helical" evidence="6">
    <location>
        <begin position="176"/>
        <end position="197"/>
    </location>
</feature>
<sequence>MSGHPKQTSTTVPDILTALPPCRVPYTTICTVSVGLLSLSDSSEVLLLSFLPELLPWEDMNIPLLMSSTFIGELIGSALLTPLADVYGRRPVSLFSSFTILCFGILSSLSPNFGVFLLTRLVVGIGIGALSGPYDLLAELLPPKQRGKKLLEVQYYWTCGSLLPILFLTLTKNWRVFTFLCSLPSFVTFVTFLVYSCESPEWLLTQKRGEEARTILKWIYKWHGYTGNFEDTLLRDGIALVNPDSHTDTKCMNNVHRLFEREVLPITIPLFAVWFCFGFSYYGLVFLTSRIFTEDIEEVEDGEIFDTFSITLSALSEFLGTTVVWFTINSLGRRKSQTFSYTIAAIGVMLMSYGVGTTFFSIIGRAAMMGSSSVTWLHTPEVLHTSYRGTGHAFANGVARVGAFLCPYVVGNFSVEGAGTFIGVITFLAVFAANKLPERIEEDEGGGGKGEEESEMIELDHRVKGTLNMAPVMIEL</sequence>
<feature type="transmembrane region" description="Helical" evidence="6">
    <location>
        <begin position="92"/>
        <end position="109"/>
    </location>
</feature>
<proteinExistence type="predicted"/>
<dbReference type="InterPro" id="IPR020846">
    <property type="entry name" value="MFS_dom"/>
</dbReference>
<evidence type="ECO:0000256" key="6">
    <source>
        <dbReference type="SAM" id="Phobius"/>
    </source>
</evidence>
<comment type="caution">
    <text evidence="8">The sequence shown here is derived from an EMBL/GenBank/DDBJ whole genome shotgun (WGS) entry which is preliminary data.</text>
</comment>
<keyword evidence="2" id="KW-0813">Transport</keyword>
<reference evidence="9" key="1">
    <citation type="journal article" date="2023" name="Commun. Biol.">
        <title>Genome analysis of Parmales, the sister group of diatoms, reveals the evolutionary specialization of diatoms from phago-mixotrophs to photoautotrophs.</title>
        <authorList>
            <person name="Ban H."/>
            <person name="Sato S."/>
            <person name="Yoshikawa S."/>
            <person name="Yamada K."/>
            <person name="Nakamura Y."/>
            <person name="Ichinomiya M."/>
            <person name="Sato N."/>
            <person name="Blanc-Mathieu R."/>
            <person name="Endo H."/>
            <person name="Kuwata A."/>
            <person name="Ogata H."/>
        </authorList>
    </citation>
    <scope>NUCLEOTIDE SEQUENCE [LARGE SCALE GENOMIC DNA]</scope>
    <source>
        <strain evidence="9">NIES 3700</strain>
    </source>
</reference>
<dbReference type="PANTHER" id="PTHR23511">
    <property type="entry name" value="SYNAPTIC VESICLE GLYCOPROTEIN 2"/>
    <property type="match status" value="1"/>
</dbReference>
<dbReference type="PANTHER" id="PTHR23511:SF34">
    <property type="entry name" value="SYNAPTIC VESICLE GLYCOPROTEIN 2"/>
    <property type="match status" value="1"/>
</dbReference>
<dbReference type="AlphaFoldDB" id="A0A9W7AKR1"/>
<keyword evidence="9" id="KW-1185">Reference proteome</keyword>
<evidence type="ECO:0000256" key="1">
    <source>
        <dbReference type="ARBA" id="ARBA00004141"/>
    </source>
</evidence>
<keyword evidence="4 6" id="KW-1133">Transmembrane helix</keyword>
<evidence type="ECO:0000256" key="3">
    <source>
        <dbReference type="ARBA" id="ARBA00022692"/>
    </source>
</evidence>
<dbReference type="Gene3D" id="1.20.1250.20">
    <property type="entry name" value="MFS general substrate transporter like domains"/>
    <property type="match status" value="1"/>
</dbReference>
<evidence type="ECO:0000259" key="7">
    <source>
        <dbReference type="PROSITE" id="PS50850"/>
    </source>
</evidence>
<keyword evidence="3 6" id="KW-0812">Transmembrane</keyword>
<dbReference type="OrthoDB" id="4139357at2759"/>
<dbReference type="GO" id="GO:0016020">
    <property type="term" value="C:membrane"/>
    <property type="evidence" value="ECO:0007669"/>
    <property type="project" value="UniProtKB-SubCell"/>
</dbReference>
<dbReference type="InterPro" id="IPR036259">
    <property type="entry name" value="MFS_trans_sf"/>
</dbReference>
<dbReference type="InterPro" id="IPR005828">
    <property type="entry name" value="MFS_sugar_transport-like"/>
</dbReference>
<dbReference type="Pfam" id="PF00083">
    <property type="entry name" value="Sugar_tr"/>
    <property type="match status" value="1"/>
</dbReference>
<feature type="transmembrane region" description="Helical" evidence="6">
    <location>
        <begin position="413"/>
        <end position="433"/>
    </location>
</feature>
<evidence type="ECO:0000313" key="9">
    <source>
        <dbReference type="Proteomes" id="UP001165122"/>
    </source>
</evidence>
<dbReference type="GO" id="GO:0022857">
    <property type="term" value="F:transmembrane transporter activity"/>
    <property type="evidence" value="ECO:0007669"/>
    <property type="project" value="InterPro"/>
</dbReference>
<evidence type="ECO:0000256" key="5">
    <source>
        <dbReference type="ARBA" id="ARBA00023136"/>
    </source>
</evidence>
<feature type="transmembrane region" description="Helical" evidence="6">
    <location>
        <begin position="153"/>
        <end position="170"/>
    </location>
</feature>
<comment type="subcellular location">
    <subcellularLocation>
        <location evidence="1">Membrane</location>
        <topology evidence="1">Multi-pass membrane protein</topology>
    </subcellularLocation>
</comment>
<dbReference type="PROSITE" id="PS50850">
    <property type="entry name" value="MFS"/>
    <property type="match status" value="1"/>
</dbReference>
<evidence type="ECO:0000256" key="4">
    <source>
        <dbReference type="ARBA" id="ARBA00022989"/>
    </source>
</evidence>
<feature type="transmembrane region" description="Helical" evidence="6">
    <location>
        <begin position="121"/>
        <end position="141"/>
    </location>
</feature>
<name>A0A9W7AKR1_9STRA</name>
<organism evidence="8 9">
    <name type="scientific">Triparma laevis f. longispina</name>
    <dbReference type="NCBI Taxonomy" id="1714387"/>
    <lineage>
        <taxon>Eukaryota</taxon>
        <taxon>Sar</taxon>
        <taxon>Stramenopiles</taxon>
        <taxon>Ochrophyta</taxon>
        <taxon>Bolidophyceae</taxon>
        <taxon>Parmales</taxon>
        <taxon>Triparmaceae</taxon>
        <taxon>Triparma</taxon>
    </lineage>
</organism>
<dbReference type="SUPFAM" id="SSF103473">
    <property type="entry name" value="MFS general substrate transporter"/>
    <property type="match status" value="1"/>
</dbReference>
<evidence type="ECO:0000313" key="8">
    <source>
        <dbReference type="EMBL" id="GMH73499.1"/>
    </source>
</evidence>
<evidence type="ECO:0000256" key="2">
    <source>
        <dbReference type="ARBA" id="ARBA00022448"/>
    </source>
</evidence>
<protein>
    <recommendedName>
        <fullName evidence="7">Major facilitator superfamily (MFS) profile domain-containing protein</fullName>
    </recommendedName>
</protein>
<dbReference type="Proteomes" id="UP001165122">
    <property type="component" value="Unassembled WGS sequence"/>
</dbReference>
<feature type="transmembrane region" description="Helical" evidence="6">
    <location>
        <begin position="339"/>
        <end position="363"/>
    </location>
</feature>
<dbReference type="EMBL" id="BRXW01000676">
    <property type="protein sequence ID" value="GMH73499.1"/>
    <property type="molecule type" value="Genomic_DNA"/>
</dbReference>